<dbReference type="STRING" id="889453.SAMN03080601_03059"/>
<evidence type="ECO:0000313" key="1">
    <source>
        <dbReference type="EMBL" id="SKC23774.1"/>
    </source>
</evidence>
<protein>
    <submittedName>
        <fullName evidence="1">Uncharacterized protein</fullName>
    </submittedName>
</protein>
<reference evidence="1 2" key="1">
    <citation type="submission" date="2017-02" db="EMBL/GenBank/DDBJ databases">
        <authorList>
            <person name="Peterson S.W."/>
        </authorList>
    </citation>
    <scope>NUCLEOTIDE SEQUENCE [LARGE SCALE GENOMIC DNA]</scope>
    <source>
        <strain evidence="1 2">DSM 24412</strain>
    </source>
</reference>
<dbReference type="AlphaFoldDB" id="A0A1T5HSU5"/>
<dbReference type="Proteomes" id="UP000191055">
    <property type="component" value="Unassembled WGS sequence"/>
</dbReference>
<proteinExistence type="predicted"/>
<evidence type="ECO:0000313" key="2">
    <source>
        <dbReference type="Proteomes" id="UP000191055"/>
    </source>
</evidence>
<dbReference type="EMBL" id="FUYV01000021">
    <property type="protein sequence ID" value="SKC23774.1"/>
    <property type="molecule type" value="Genomic_DNA"/>
</dbReference>
<organism evidence="1 2">
    <name type="scientific">Alkalitalea saponilacus</name>
    <dbReference type="NCBI Taxonomy" id="889453"/>
    <lineage>
        <taxon>Bacteria</taxon>
        <taxon>Pseudomonadati</taxon>
        <taxon>Bacteroidota</taxon>
        <taxon>Bacteroidia</taxon>
        <taxon>Marinilabiliales</taxon>
        <taxon>Marinilabiliaceae</taxon>
        <taxon>Alkalitalea</taxon>
    </lineage>
</organism>
<accession>A0A1T5HSU5</accession>
<name>A0A1T5HSU5_9BACT</name>
<sequence>MCKDRLITGITVTQQMSKARFILNNLVIPKEELFQIRKKKGKLSSELQNALKSNA</sequence>
<gene>
    <name evidence="1" type="ORF">SAMN03080601_03059</name>
</gene>
<keyword evidence="2" id="KW-1185">Reference proteome</keyword>